<dbReference type="EMBL" id="PYWW01000026">
    <property type="protein sequence ID" value="PTC29617.1"/>
    <property type="molecule type" value="Genomic_DNA"/>
</dbReference>
<reference evidence="1 3" key="1">
    <citation type="submission" date="2016-06" db="EMBL/GenBank/DDBJ databases">
        <title>Draft genome sequence of Pseudomonas sp. S1E40, a novel strain antagonistic activity to fungal plant pathogen.</title>
        <authorList>
            <person name="Tambong J.T."/>
            <person name="Tchagang C."/>
            <person name="Xu R."/>
        </authorList>
    </citation>
    <scope>NUCLEOTIDE SEQUENCE [LARGE SCALE GENOMIC DNA]</scope>
    <source>
        <strain evidence="1 3">S1E40</strain>
    </source>
</reference>
<proteinExistence type="predicted"/>
<dbReference type="EMBL" id="MAUE01000041">
    <property type="protein sequence ID" value="OCW20901.1"/>
    <property type="molecule type" value="Genomic_DNA"/>
</dbReference>
<sequence length="94" mass="10648">MAKYQIAHVRQSGQDMIIFPLTSSFGSQSNTSQQEIMDSLQQAAWGADLAGHVAVIWQSGNRVHFRAPTAWHSFFRSPGIWEWVMTNINKELTI</sequence>
<comment type="caution">
    <text evidence="2">The sequence shown here is derived from an EMBL/GenBank/DDBJ whole genome shotgun (WGS) entry which is preliminary data.</text>
</comment>
<gene>
    <name evidence="1" type="ORF">BBG20_25005</name>
    <name evidence="2" type="ORF">C9382_11925</name>
</gene>
<accession>A0A2T4G1W6</accession>
<evidence type="ECO:0000313" key="1">
    <source>
        <dbReference type="EMBL" id="OCW20901.1"/>
    </source>
</evidence>
<dbReference type="Proteomes" id="UP000095081">
    <property type="component" value="Unassembled WGS sequence"/>
</dbReference>
<protein>
    <submittedName>
        <fullName evidence="2">Uncharacterized protein</fullName>
    </submittedName>
</protein>
<name>A0A2T4G1W6_9PSED</name>
<dbReference type="AlphaFoldDB" id="A0A2T4G1W6"/>
<evidence type="ECO:0000313" key="2">
    <source>
        <dbReference type="EMBL" id="PTC29617.1"/>
    </source>
</evidence>
<evidence type="ECO:0000313" key="4">
    <source>
        <dbReference type="Proteomes" id="UP000240571"/>
    </source>
</evidence>
<keyword evidence="3" id="KW-1185">Reference proteome</keyword>
<organism evidence="2 4">
    <name type="scientific">Pseudomonas aylmerensis</name>
    <dbReference type="NCBI Taxonomy" id="1869229"/>
    <lineage>
        <taxon>Bacteria</taxon>
        <taxon>Pseudomonadati</taxon>
        <taxon>Pseudomonadota</taxon>
        <taxon>Gammaproteobacteria</taxon>
        <taxon>Pseudomonadales</taxon>
        <taxon>Pseudomonadaceae</taxon>
        <taxon>Pseudomonas</taxon>
    </lineage>
</organism>
<dbReference type="Proteomes" id="UP000240571">
    <property type="component" value="Unassembled WGS sequence"/>
</dbReference>
<reference evidence="2 4" key="2">
    <citation type="submission" date="2018-03" db="EMBL/GenBank/DDBJ databases">
        <title>Diversity of bacteria associated with corn roots inoculated with woodland soils in Canada, and Description of Pseudomonas aylmerense sp. nov.</title>
        <authorList>
            <person name="Tambong J.T."/>
            <person name="Xu R."/>
            <person name="Tchagang C."/>
        </authorList>
    </citation>
    <scope>NUCLEOTIDE SEQUENCE [LARGE SCALE GENOMIC DNA]</scope>
    <source>
        <strain evidence="2 4">S1E44</strain>
    </source>
</reference>
<dbReference type="OrthoDB" id="6703746at2"/>
<evidence type="ECO:0000313" key="3">
    <source>
        <dbReference type="Proteomes" id="UP000095081"/>
    </source>
</evidence>